<dbReference type="InterPro" id="IPR023346">
    <property type="entry name" value="Lysozyme-like_dom_sf"/>
</dbReference>
<name>A0ABX5GLR0_9GAMM</name>
<keyword evidence="2" id="KW-1185">Reference proteome</keyword>
<evidence type="ECO:0008006" key="3">
    <source>
        <dbReference type="Google" id="ProtNLM"/>
    </source>
</evidence>
<dbReference type="EMBL" id="PYOP01000074">
    <property type="protein sequence ID" value="PSW88677.1"/>
    <property type="molecule type" value="Genomic_DNA"/>
</dbReference>
<evidence type="ECO:0000313" key="1">
    <source>
        <dbReference type="EMBL" id="PSW88677.1"/>
    </source>
</evidence>
<evidence type="ECO:0000313" key="2">
    <source>
        <dbReference type="Proteomes" id="UP000241190"/>
    </source>
</evidence>
<accession>A0ABX5GLR0</accession>
<organism evidence="1 2">
    <name type="scientific">Photobacterium iliopiscarium</name>
    <dbReference type="NCBI Taxonomy" id="56192"/>
    <lineage>
        <taxon>Bacteria</taxon>
        <taxon>Pseudomonadati</taxon>
        <taxon>Pseudomonadota</taxon>
        <taxon>Gammaproteobacteria</taxon>
        <taxon>Vibrionales</taxon>
        <taxon>Vibrionaceae</taxon>
        <taxon>Photobacterium</taxon>
    </lineage>
</organism>
<dbReference type="RefSeq" id="WP_045038981.1">
    <property type="nucleotide sequence ID" value="NZ_JZSR01000086.1"/>
</dbReference>
<dbReference type="Proteomes" id="UP000241190">
    <property type="component" value="Unassembled WGS sequence"/>
</dbReference>
<protein>
    <recommendedName>
        <fullName evidence="3">Lytic transglycosylase domain-containing protein</fullName>
    </recommendedName>
</protein>
<comment type="caution">
    <text evidence="1">The sequence shown here is derived from an EMBL/GenBank/DDBJ whole genome shotgun (WGS) entry which is preliminary data.</text>
</comment>
<proteinExistence type="predicted"/>
<reference evidence="1 2" key="1">
    <citation type="submission" date="2018-03" db="EMBL/GenBank/DDBJ databases">
        <title>Whole genome sequencing of Histamine producing bacteria.</title>
        <authorList>
            <person name="Butler K."/>
        </authorList>
    </citation>
    <scope>NUCLEOTIDE SEQUENCE [LARGE SCALE GENOMIC DNA]</scope>
    <source>
        <strain evidence="1 2">ATCC 51761</strain>
    </source>
</reference>
<dbReference type="SUPFAM" id="SSF53955">
    <property type="entry name" value="Lysozyme-like"/>
    <property type="match status" value="1"/>
</dbReference>
<sequence length="174" mass="19859">MAVCRSYVIPLLGVISFPVFADIPPLYIDVARQQGVPPNVLYSLALTESKKRLDNGKLRPWPWTLNVKGKPYFYTTRTEACRALNRFLTTTRIVDIGLTQQNWRYQGDHFSSPCAVFDPVDNLTHAARLLREGYRVHGSWVGAAGWFHRPAGGRLAEKYKAHFVSNYRTVRYEG</sequence>
<gene>
    <name evidence="1" type="ORF">C9J52_20350</name>
</gene>